<proteinExistence type="predicted"/>
<evidence type="ECO:0000313" key="5">
    <source>
        <dbReference type="Proteomes" id="UP001500751"/>
    </source>
</evidence>
<keyword evidence="2" id="KW-0694">RNA-binding</keyword>
<dbReference type="InterPro" id="IPR036866">
    <property type="entry name" value="RibonucZ/Hydroxyglut_hydro"/>
</dbReference>
<dbReference type="EMBL" id="BAAAQN010000090">
    <property type="protein sequence ID" value="GAA2063173.1"/>
    <property type="molecule type" value="Genomic_DNA"/>
</dbReference>
<dbReference type="Proteomes" id="UP001500751">
    <property type="component" value="Unassembled WGS sequence"/>
</dbReference>
<keyword evidence="5" id="KW-1185">Reference proteome</keyword>
<sequence length="430" mass="45580">MATTVEFWGGVGVIGSSKVLITEGDHRVLLDFGLDIPRGTDLFRPPVVPRPQHYLADRLRVGAAPRLPGVYDPAMLGPGDPLGAAGPATAVFVSHAHIDHCGLVGTLRPGIEVYGAPETVAVMAALAAAGDGLPGGDPGWRPLAERTPTAFGPLTVERITVDHDVPGASGYLVTTSDGVLAFTGDIRFHGRAPERAWRLAELAAGCEMFVTEGTALGLPVFPGPVRTEDDVVRDFAGALEAAGRDLVLLAMYPRDLERVREFVEVADAAGRRIVWGAAVAAFLRALDVECVVAYDEVGLDGIKADPGAFVYQPDLRDLRGIPDLADLPVGAGTVWLHANGEPLGPFESRWDLFVEWLAALAIPLRRIGSFGHATADDLHTLVHRVRPRTVVPIHTDAPERLHPVGGPARLLAEPARAYDLGGNPIRNPGA</sequence>
<keyword evidence="1" id="KW-0378">Hydrolase</keyword>
<evidence type="ECO:0000256" key="1">
    <source>
        <dbReference type="ARBA" id="ARBA00022839"/>
    </source>
</evidence>
<evidence type="ECO:0000256" key="2">
    <source>
        <dbReference type="ARBA" id="ARBA00022884"/>
    </source>
</evidence>
<dbReference type="PANTHER" id="PTHR43694">
    <property type="entry name" value="RIBONUCLEASE J"/>
    <property type="match status" value="1"/>
</dbReference>
<evidence type="ECO:0000259" key="3">
    <source>
        <dbReference type="SMART" id="SM00849"/>
    </source>
</evidence>
<dbReference type="Gene3D" id="3.60.15.10">
    <property type="entry name" value="Ribonuclease Z/Hydroxyacylglutathione hydrolase-like"/>
    <property type="match status" value="1"/>
</dbReference>
<dbReference type="RefSeq" id="WP_344671722.1">
    <property type="nucleotide sequence ID" value="NZ_BAAAQN010000090.1"/>
</dbReference>
<feature type="domain" description="Metallo-beta-lactamase" evidence="3">
    <location>
        <begin position="15"/>
        <end position="239"/>
    </location>
</feature>
<dbReference type="Gene3D" id="3.40.50.10710">
    <property type="entry name" value="Metallo-hydrolase/oxidoreductase"/>
    <property type="match status" value="1"/>
</dbReference>
<keyword evidence="1" id="KW-0269">Exonuclease</keyword>
<organism evidence="4 5">
    <name type="scientific">Catenulispora yoronensis</name>
    <dbReference type="NCBI Taxonomy" id="450799"/>
    <lineage>
        <taxon>Bacteria</taxon>
        <taxon>Bacillati</taxon>
        <taxon>Actinomycetota</taxon>
        <taxon>Actinomycetes</taxon>
        <taxon>Catenulisporales</taxon>
        <taxon>Catenulisporaceae</taxon>
        <taxon>Catenulispora</taxon>
    </lineage>
</organism>
<name>A0ABN2VIQ2_9ACTN</name>
<evidence type="ECO:0000313" key="4">
    <source>
        <dbReference type="EMBL" id="GAA2063173.1"/>
    </source>
</evidence>
<keyword evidence="1" id="KW-0540">Nuclease</keyword>
<comment type="caution">
    <text evidence="4">The sequence shown here is derived from an EMBL/GenBank/DDBJ whole genome shotgun (WGS) entry which is preliminary data.</text>
</comment>
<gene>
    <name evidence="4" type="ORF">GCM10009839_88080</name>
</gene>
<dbReference type="PANTHER" id="PTHR43694:SF1">
    <property type="entry name" value="RIBONUCLEASE J"/>
    <property type="match status" value="1"/>
</dbReference>
<dbReference type="SUPFAM" id="SSF56281">
    <property type="entry name" value="Metallo-hydrolase/oxidoreductase"/>
    <property type="match status" value="1"/>
</dbReference>
<accession>A0ABN2VIQ2</accession>
<reference evidence="4 5" key="1">
    <citation type="journal article" date="2019" name="Int. J. Syst. Evol. Microbiol.">
        <title>The Global Catalogue of Microorganisms (GCM) 10K type strain sequencing project: providing services to taxonomists for standard genome sequencing and annotation.</title>
        <authorList>
            <consortium name="The Broad Institute Genomics Platform"/>
            <consortium name="The Broad Institute Genome Sequencing Center for Infectious Disease"/>
            <person name="Wu L."/>
            <person name="Ma J."/>
        </authorList>
    </citation>
    <scope>NUCLEOTIDE SEQUENCE [LARGE SCALE GENOMIC DNA]</scope>
    <source>
        <strain evidence="4 5">JCM 16014</strain>
    </source>
</reference>
<dbReference type="Pfam" id="PF12706">
    <property type="entry name" value="Lactamase_B_2"/>
    <property type="match status" value="1"/>
</dbReference>
<dbReference type="SMART" id="SM00849">
    <property type="entry name" value="Lactamase_B"/>
    <property type="match status" value="1"/>
</dbReference>
<dbReference type="InterPro" id="IPR001279">
    <property type="entry name" value="Metallo-B-lactamas"/>
</dbReference>
<protein>
    <submittedName>
        <fullName evidence="4">MBL fold metallo-hydrolase</fullName>
    </submittedName>
</protein>
<dbReference type="InterPro" id="IPR042173">
    <property type="entry name" value="RNase_J_2"/>
</dbReference>